<accession>A0A8J4UZK8</accession>
<comment type="caution">
    <text evidence="1">The sequence shown here is derived from an EMBL/GenBank/DDBJ whole genome shotgun (WGS) entry which is preliminary data.</text>
</comment>
<dbReference type="AlphaFoldDB" id="A0A8J4UZK8"/>
<name>A0A8J4UZK8_9MYCE</name>
<sequence>MIFTALANLTPSSLASSKSIAGSSSRGFGMGLNMSASAVKANANANVNLTNNPNPLVTLDAKTQGLVESDIHAVVH</sequence>
<reference evidence="1" key="1">
    <citation type="submission" date="2020-01" db="EMBL/GenBank/DDBJ databases">
        <title>Development of genomics and gene disruption for Polysphondylium violaceum indicates a role for the polyketide synthase stlB in stalk morphogenesis.</title>
        <authorList>
            <person name="Narita B."/>
            <person name="Kawabe Y."/>
            <person name="Kin K."/>
            <person name="Saito T."/>
            <person name="Gibbs R."/>
            <person name="Kuspa A."/>
            <person name="Muzny D."/>
            <person name="Queller D."/>
            <person name="Richards S."/>
            <person name="Strassman J."/>
            <person name="Sucgang R."/>
            <person name="Worley K."/>
            <person name="Schaap P."/>
        </authorList>
    </citation>
    <scope>NUCLEOTIDE SEQUENCE</scope>
    <source>
        <strain evidence="1">QSvi11</strain>
    </source>
</reference>
<gene>
    <name evidence="1" type="ORF">CYY_005455</name>
</gene>
<evidence type="ECO:0000313" key="1">
    <source>
        <dbReference type="EMBL" id="KAF2073228.1"/>
    </source>
</evidence>
<proteinExistence type="predicted"/>
<keyword evidence="2" id="KW-1185">Reference proteome</keyword>
<protein>
    <submittedName>
        <fullName evidence="1">Uncharacterized protein</fullName>
    </submittedName>
</protein>
<dbReference type="Proteomes" id="UP000695562">
    <property type="component" value="Unassembled WGS sequence"/>
</dbReference>
<evidence type="ECO:0000313" key="2">
    <source>
        <dbReference type="Proteomes" id="UP000695562"/>
    </source>
</evidence>
<organism evidence="1 2">
    <name type="scientific">Polysphondylium violaceum</name>
    <dbReference type="NCBI Taxonomy" id="133409"/>
    <lineage>
        <taxon>Eukaryota</taxon>
        <taxon>Amoebozoa</taxon>
        <taxon>Evosea</taxon>
        <taxon>Eumycetozoa</taxon>
        <taxon>Dictyostelia</taxon>
        <taxon>Dictyosteliales</taxon>
        <taxon>Dictyosteliaceae</taxon>
        <taxon>Polysphondylium</taxon>
    </lineage>
</organism>
<dbReference type="EMBL" id="AJWJ01000218">
    <property type="protein sequence ID" value="KAF2073228.1"/>
    <property type="molecule type" value="Genomic_DNA"/>
</dbReference>